<proteinExistence type="predicted"/>
<sequence length="129" mass="15311">MRFSADWAVFKRRVVDDGGVVDHRGQVQNAACSRCRRSRGFKGRKQEFRQVEMTWVQSDIDRLSLDWRTQNIRPKGKVVAFRCHQLDGRDHNTAEKRMWRRDCLLEIPLRSLRQTCAIEQTLETARRQP</sequence>
<protein>
    <submittedName>
        <fullName evidence="1">Uncharacterized protein</fullName>
    </submittedName>
</protein>
<accession>A0AAD2Q450</accession>
<dbReference type="Proteomes" id="UP001295794">
    <property type="component" value="Unassembled WGS sequence"/>
</dbReference>
<dbReference type="EMBL" id="CAVNYO010000401">
    <property type="protein sequence ID" value="CAK5274166.1"/>
    <property type="molecule type" value="Genomic_DNA"/>
</dbReference>
<name>A0AAD2Q450_9AGAR</name>
<keyword evidence="2" id="KW-1185">Reference proteome</keyword>
<dbReference type="AlphaFoldDB" id="A0AAD2Q450"/>
<gene>
    <name evidence="1" type="ORF">MYCIT1_LOCUS21177</name>
</gene>
<comment type="caution">
    <text evidence="1">The sequence shown here is derived from an EMBL/GenBank/DDBJ whole genome shotgun (WGS) entry which is preliminary data.</text>
</comment>
<evidence type="ECO:0000313" key="1">
    <source>
        <dbReference type="EMBL" id="CAK5274166.1"/>
    </source>
</evidence>
<organism evidence="1 2">
    <name type="scientific">Mycena citricolor</name>
    <dbReference type="NCBI Taxonomy" id="2018698"/>
    <lineage>
        <taxon>Eukaryota</taxon>
        <taxon>Fungi</taxon>
        <taxon>Dikarya</taxon>
        <taxon>Basidiomycota</taxon>
        <taxon>Agaricomycotina</taxon>
        <taxon>Agaricomycetes</taxon>
        <taxon>Agaricomycetidae</taxon>
        <taxon>Agaricales</taxon>
        <taxon>Marasmiineae</taxon>
        <taxon>Mycenaceae</taxon>
        <taxon>Mycena</taxon>
    </lineage>
</organism>
<reference evidence="1" key="1">
    <citation type="submission" date="2023-11" db="EMBL/GenBank/DDBJ databases">
        <authorList>
            <person name="De Vega J J."/>
            <person name="De Vega J J."/>
        </authorList>
    </citation>
    <scope>NUCLEOTIDE SEQUENCE</scope>
</reference>
<evidence type="ECO:0000313" key="2">
    <source>
        <dbReference type="Proteomes" id="UP001295794"/>
    </source>
</evidence>